<comment type="subcellular location">
    <subcellularLocation>
        <location evidence="2 8">Cytoplasm</location>
    </subcellularLocation>
</comment>
<accession>A0A1F5EL14</accession>
<evidence type="ECO:0000256" key="1">
    <source>
        <dbReference type="ARBA" id="ARBA00001849"/>
    </source>
</evidence>
<dbReference type="NCBIfam" id="TIGR02063">
    <property type="entry name" value="RNase_R"/>
    <property type="match status" value="1"/>
</dbReference>
<evidence type="ECO:0000313" key="10">
    <source>
        <dbReference type="EMBL" id="OGD68102.1"/>
    </source>
</evidence>
<evidence type="ECO:0000256" key="5">
    <source>
        <dbReference type="ARBA" id="ARBA00022801"/>
    </source>
</evidence>
<keyword evidence="5 8" id="KW-0378">Hydrolase</keyword>
<protein>
    <recommendedName>
        <fullName evidence="8">Ribonuclease R</fullName>
        <shortName evidence="8">RNase R</shortName>
        <ecNumber evidence="8">3.1.13.1</ecNumber>
    </recommendedName>
</protein>
<dbReference type="Pfam" id="PF00773">
    <property type="entry name" value="RNB"/>
    <property type="match status" value="1"/>
</dbReference>
<dbReference type="InterPro" id="IPR040476">
    <property type="entry name" value="CSD2"/>
</dbReference>
<dbReference type="InterPro" id="IPR004476">
    <property type="entry name" value="RNase_II/RNase_R"/>
</dbReference>
<evidence type="ECO:0000313" key="11">
    <source>
        <dbReference type="Proteomes" id="UP000186670"/>
    </source>
</evidence>
<dbReference type="Gene3D" id="2.40.50.140">
    <property type="entry name" value="Nucleic acid-binding proteins"/>
    <property type="match status" value="2"/>
</dbReference>
<keyword evidence="3 8" id="KW-0963">Cytoplasm</keyword>
<comment type="similarity">
    <text evidence="8">Belongs to the RNR ribonuclease family. RNase R subfamily.</text>
</comment>
<evidence type="ECO:0000256" key="2">
    <source>
        <dbReference type="ARBA" id="ARBA00004496"/>
    </source>
</evidence>
<dbReference type="InterPro" id="IPR001900">
    <property type="entry name" value="RNase_II/R"/>
</dbReference>
<dbReference type="EMBL" id="MEZZ01000040">
    <property type="protein sequence ID" value="OGD68102.1"/>
    <property type="molecule type" value="Genomic_DNA"/>
</dbReference>
<dbReference type="CDD" id="cd04471">
    <property type="entry name" value="S1_RNase_R"/>
    <property type="match status" value="1"/>
</dbReference>
<dbReference type="PROSITE" id="PS50126">
    <property type="entry name" value="S1"/>
    <property type="match status" value="1"/>
</dbReference>
<keyword evidence="6 8" id="KW-0269">Exonuclease</keyword>
<dbReference type="InterPro" id="IPR003029">
    <property type="entry name" value="S1_domain"/>
</dbReference>
<keyword evidence="7 8" id="KW-0694">RNA-binding</keyword>
<dbReference type="AlphaFoldDB" id="A0A1F5EL14"/>
<dbReference type="PANTHER" id="PTHR23355">
    <property type="entry name" value="RIBONUCLEASE"/>
    <property type="match status" value="1"/>
</dbReference>
<dbReference type="InterPro" id="IPR013223">
    <property type="entry name" value="RNase_B_OB_dom"/>
</dbReference>
<dbReference type="InterPro" id="IPR012340">
    <property type="entry name" value="NA-bd_OB-fold"/>
</dbReference>
<keyword evidence="4 8" id="KW-0540">Nuclease</keyword>
<dbReference type="InterPro" id="IPR011805">
    <property type="entry name" value="RNase_R"/>
</dbReference>
<comment type="catalytic activity">
    <reaction evidence="1 8">
        <text>Exonucleolytic cleavage in the 3'- to 5'-direction to yield nucleoside 5'-phosphates.</text>
        <dbReference type="EC" id="3.1.13.1"/>
    </reaction>
</comment>
<evidence type="ECO:0000256" key="8">
    <source>
        <dbReference type="HAMAP-Rule" id="MF_01895"/>
    </source>
</evidence>
<dbReference type="InterPro" id="IPR022966">
    <property type="entry name" value="RNase_II/R_CS"/>
</dbReference>
<dbReference type="SMART" id="SM00955">
    <property type="entry name" value="RNB"/>
    <property type="match status" value="1"/>
</dbReference>
<sequence length="670" mass="77020">MKNKKHKRNKDSNFRPRKKSNIKEKFSSEIFEGQILISAKGDGYIRTEKFAEDIKIPTSDLNTALNRDIVQFSISNKKSEGRIKGSVKSIIRRNREQFVGTILNDNGIISFQPDDRKIYKAIFILPNEETKNIKSNQKVLVKIKDWINLQGEVTKVLGEKGDHNTEMESIIYEKGFVPSFPPEVEKEAEIIKKNAKADFEEEVRRRISRPDGPISSWDFRNTTTFTIDPFDAKDFDDALSFKDLGDGTYEVGIHIADVSHYVREGSPIDQEAVKRATSIYLVDRTIPMLPEVLSNDLCSLNPNEDKLAFSAIFILNDKCEVLNRWFGETIINSDKRFNYIEAQEILNKGEGLFYNELNSLNKMALIKRKRRTKNGAISFGGSEVKFKLDEKGFPIEIYEKETLETNELIEDFMLLANREVTEYVNRLGKNKPFVYRIHDKPKPDAIKELTEYLKKIGYSLKTDGNGNVDSQDLNDLLDEIRGTDEEDLIAKVVVRSMAKAIYSTKNIGHYGLAFKFYTHFTSPIRRYPDVMVHRLLKRYLAGEEVSEKEIGRFEELSAISTTQEISAMEAERDSVKYKYAEYMSKLVGEEFEGMITSVVDWGVYVQDQKTKAEGLVSVRTLKDDHYNIDPKNYRIVGERSGKKYTLGDKVKIKLIGVDLEKRTIDFEIVN</sequence>
<comment type="caution">
    <text evidence="10">The sequence shown here is derived from an EMBL/GenBank/DDBJ whole genome shotgun (WGS) entry which is preliminary data.</text>
</comment>
<gene>
    <name evidence="8" type="primary">rnr</name>
    <name evidence="10" type="ORF">A2811_03170</name>
</gene>
<dbReference type="Proteomes" id="UP000186670">
    <property type="component" value="Unassembled WGS sequence"/>
</dbReference>
<evidence type="ECO:0000256" key="7">
    <source>
        <dbReference type="ARBA" id="ARBA00022884"/>
    </source>
</evidence>
<dbReference type="PANTHER" id="PTHR23355:SF9">
    <property type="entry name" value="DIS3-LIKE EXONUCLEASE 2"/>
    <property type="match status" value="1"/>
</dbReference>
<evidence type="ECO:0000256" key="6">
    <source>
        <dbReference type="ARBA" id="ARBA00022839"/>
    </source>
</evidence>
<dbReference type="InterPro" id="IPR050180">
    <property type="entry name" value="RNR_Ribonuclease"/>
</dbReference>
<feature type="domain" description="S1 motif" evidence="9">
    <location>
        <begin position="588"/>
        <end position="669"/>
    </location>
</feature>
<evidence type="ECO:0000256" key="4">
    <source>
        <dbReference type="ARBA" id="ARBA00022722"/>
    </source>
</evidence>
<dbReference type="GO" id="GO:0003723">
    <property type="term" value="F:RNA binding"/>
    <property type="evidence" value="ECO:0007669"/>
    <property type="project" value="UniProtKB-UniRule"/>
</dbReference>
<dbReference type="GO" id="GO:0006402">
    <property type="term" value="P:mRNA catabolic process"/>
    <property type="evidence" value="ECO:0007669"/>
    <property type="project" value="TreeGrafter"/>
</dbReference>
<name>A0A1F5EL14_9BACT</name>
<dbReference type="Pfam" id="PF17876">
    <property type="entry name" value="CSD2"/>
    <property type="match status" value="1"/>
</dbReference>
<dbReference type="HAMAP" id="MF_01895">
    <property type="entry name" value="RNase_R"/>
    <property type="match status" value="1"/>
</dbReference>
<evidence type="ECO:0000259" key="9">
    <source>
        <dbReference type="PROSITE" id="PS50126"/>
    </source>
</evidence>
<reference evidence="10 11" key="1">
    <citation type="journal article" date="2016" name="Nat. Commun.">
        <title>Thousands of microbial genomes shed light on interconnected biogeochemical processes in an aquifer system.</title>
        <authorList>
            <person name="Anantharaman K."/>
            <person name="Brown C.T."/>
            <person name="Hug L.A."/>
            <person name="Sharon I."/>
            <person name="Castelle C.J."/>
            <person name="Probst A.J."/>
            <person name="Thomas B.C."/>
            <person name="Singh A."/>
            <person name="Wilkins M.J."/>
            <person name="Karaoz U."/>
            <person name="Brodie E.L."/>
            <person name="Williams K.H."/>
            <person name="Hubbard S.S."/>
            <person name="Banfield J.F."/>
        </authorList>
    </citation>
    <scope>NUCLEOTIDE SEQUENCE [LARGE SCALE GENOMIC DNA]</scope>
</reference>
<dbReference type="PROSITE" id="PS01175">
    <property type="entry name" value="RIBONUCLEASE_II"/>
    <property type="match status" value="1"/>
</dbReference>
<dbReference type="GO" id="GO:0005829">
    <property type="term" value="C:cytosol"/>
    <property type="evidence" value="ECO:0007669"/>
    <property type="project" value="TreeGrafter"/>
</dbReference>
<proteinExistence type="inferred from homology"/>
<dbReference type="SMART" id="SM00316">
    <property type="entry name" value="S1"/>
    <property type="match status" value="1"/>
</dbReference>
<dbReference type="SUPFAM" id="SSF50249">
    <property type="entry name" value="Nucleic acid-binding proteins"/>
    <property type="match status" value="4"/>
</dbReference>
<dbReference type="NCBIfam" id="TIGR00358">
    <property type="entry name" value="3_prime_RNase"/>
    <property type="match status" value="1"/>
</dbReference>
<dbReference type="GO" id="GO:0008859">
    <property type="term" value="F:exoribonuclease II activity"/>
    <property type="evidence" value="ECO:0007669"/>
    <property type="project" value="UniProtKB-UniRule"/>
</dbReference>
<evidence type="ECO:0000256" key="3">
    <source>
        <dbReference type="ARBA" id="ARBA00022490"/>
    </source>
</evidence>
<dbReference type="Pfam" id="PF00575">
    <property type="entry name" value="S1"/>
    <property type="match status" value="1"/>
</dbReference>
<organism evidence="10 11">
    <name type="scientific">Candidatus Campbellbacteria bacterium RIFCSPHIGHO2_01_FULL_34_10</name>
    <dbReference type="NCBI Taxonomy" id="1797577"/>
    <lineage>
        <taxon>Bacteria</taxon>
        <taxon>Candidatus Campbelliibacteriota</taxon>
    </lineage>
</organism>
<dbReference type="Pfam" id="PF08206">
    <property type="entry name" value="OB_RNB"/>
    <property type="match status" value="1"/>
</dbReference>
<dbReference type="EC" id="3.1.13.1" evidence="8"/>
<comment type="function">
    <text evidence="8">3'-5' exoribonuclease that releases 5'-nucleoside monophosphates and is involved in maturation of structured RNAs.</text>
</comment>